<dbReference type="SUPFAM" id="SSF143422">
    <property type="entry name" value="Transposase IS200-like"/>
    <property type="match status" value="1"/>
</dbReference>
<keyword evidence="3" id="KW-1185">Reference proteome</keyword>
<name>A0A4U8Q7F4_9FIRM</name>
<feature type="domain" description="Transposase IS200-like" evidence="1">
    <location>
        <begin position="17"/>
        <end position="95"/>
    </location>
</feature>
<proteinExistence type="predicted"/>
<sequence length="183" mass="22249">MPRIVRDTHVYYSNLKWKNQKNVFADEIDKKKFLDIVALVRRKIEFRIFAYCITDTEVHMVISTHNSRVNTKVLKEVTREFSRYYNQNADHRLQKRICGYYESEEIEGWVNVFKYCGKIHLIPVVCHTVKNLGDYWWCSYNDYIGRYKSGIIDTEVWMNYLDADQETALYKFKGYHRREYRQI</sequence>
<dbReference type="Proteomes" id="UP000306509">
    <property type="component" value="Unassembled WGS sequence"/>
</dbReference>
<comment type="caution">
    <text evidence="2">The sequence shown here is derived from an EMBL/GenBank/DDBJ whole genome shotgun (WGS) entry which is preliminary data.</text>
</comment>
<evidence type="ECO:0000313" key="2">
    <source>
        <dbReference type="EMBL" id="TLD00439.1"/>
    </source>
</evidence>
<protein>
    <submittedName>
        <fullName evidence="2">Transposase IS200 like protein</fullName>
    </submittedName>
</protein>
<dbReference type="Gene3D" id="3.30.70.1290">
    <property type="entry name" value="Transposase IS200-like"/>
    <property type="match status" value="1"/>
</dbReference>
<dbReference type="GO" id="GO:0003677">
    <property type="term" value="F:DNA binding"/>
    <property type="evidence" value="ECO:0007669"/>
    <property type="project" value="InterPro"/>
</dbReference>
<reference evidence="2 3" key="1">
    <citation type="journal article" date="2019" name="Anaerobe">
        <title>Detection of Robinsoniella peoriensis in multiple bone samples of a trauma patient.</title>
        <authorList>
            <person name="Schrottner P."/>
            <person name="Hartwich K."/>
            <person name="Bunk B."/>
            <person name="Schober I."/>
            <person name="Helbig S."/>
            <person name="Rudolph W.W."/>
            <person name="Gunzer F."/>
        </authorList>
    </citation>
    <scope>NUCLEOTIDE SEQUENCE [LARGE SCALE GENOMIC DNA]</scope>
    <source>
        <strain evidence="2 3">DSM 106044</strain>
    </source>
</reference>
<dbReference type="RefSeq" id="WP_052430659.1">
    <property type="nucleotide sequence ID" value="NZ_CAUSDN010000100.1"/>
</dbReference>
<dbReference type="InterPro" id="IPR002686">
    <property type="entry name" value="Transposase_17"/>
</dbReference>
<dbReference type="STRING" id="180332.GCA_000797495_04115"/>
<dbReference type="GO" id="GO:0006313">
    <property type="term" value="P:DNA transposition"/>
    <property type="evidence" value="ECO:0007669"/>
    <property type="project" value="InterPro"/>
</dbReference>
<evidence type="ECO:0000259" key="1">
    <source>
        <dbReference type="Pfam" id="PF01797"/>
    </source>
</evidence>
<dbReference type="GO" id="GO:0004803">
    <property type="term" value="F:transposase activity"/>
    <property type="evidence" value="ECO:0007669"/>
    <property type="project" value="InterPro"/>
</dbReference>
<evidence type="ECO:0000313" key="3">
    <source>
        <dbReference type="Proteomes" id="UP000306509"/>
    </source>
</evidence>
<accession>A0A4U8Q7F4</accession>
<dbReference type="AlphaFoldDB" id="A0A4U8Q7F4"/>
<dbReference type="EMBL" id="QGQD01000055">
    <property type="protein sequence ID" value="TLD00439.1"/>
    <property type="molecule type" value="Genomic_DNA"/>
</dbReference>
<organism evidence="2 3">
    <name type="scientific">Robinsoniella peoriensis</name>
    <dbReference type="NCBI Taxonomy" id="180332"/>
    <lineage>
        <taxon>Bacteria</taxon>
        <taxon>Bacillati</taxon>
        <taxon>Bacillota</taxon>
        <taxon>Clostridia</taxon>
        <taxon>Lachnospirales</taxon>
        <taxon>Lachnospiraceae</taxon>
        <taxon>Robinsoniella</taxon>
    </lineage>
</organism>
<gene>
    <name evidence="2" type="ORF">DSM106044_02750</name>
</gene>
<dbReference type="InterPro" id="IPR036515">
    <property type="entry name" value="Transposase_17_sf"/>
</dbReference>
<dbReference type="Pfam" id="PF01797">
    <property type="entry name" value="Y1_Tnp"/>
    <property type="match status" value="1"/>
</dbReference>